<gene>
    <name evidence="1" type="ORF">MRB53_008792</name>
</gene>
<evidence type="ECO:0000313" key="1">
    <source>
        <dbReference type="EMBL" id="KAJ8634525.1"/>
    </source>
</evidence>
<evidence type="ECO:0000313" key="2">
    <source>
        <dbReference type="Proteomes" id="UP001234297"/>
    </source>
</evidence>
<accession>A0ACC2LMB8</accession>
<organism evidence="1 2">
    <name type="scientific">Persea americana</name>
    <name type="common">Avocado</name>
    <dbReference type="NCBI Taxonomy" id="3435"/>
    <lineage>
        <taxon>Eukaryota</taxon>
        <taxon>Viridiplantae</taxon>
        <taxon>Streptophyta</taxon>
        <taxon>Embryophyta</taxon>
        <taxon>Tracheophyta</taxon>
        <taxon>Spermatophyta</taxon>
        <taxon>Magnoliopsida</taxon>
        <taxon>Magnoliidae</taxon>
        <taxon>Laurales</taxon>
        <taxon>Lauraceae</taxon>
        <taxon>Persea</taxon>
    </lineage>
</organism>
<proteinExistence type="predicted"/>
<comment type="caution">
    <text evidence="1">The sequence shown here is derived from an EMBL/GenBank/DDBJ whole genome shotgun (WGS) entry which is preliminary data.</text>
</comment>
<keyword evidence="2" id="KW-1185">Reference proteome</keyword>
<dbReference type="EMBL" id="CM056811">
    <property type="protein sequence ID" value="KAJ8634525.1"/>
    <property type="molecule type" value="Genomic_DNA"/>
</dbReference>
<sequence>MSFESKPDLEHELHSTIALLNCCRPEEETEEEDNEEEEQVEQPAEGGISGSGSSSSSEAAAENVASTPLNTPSHAQGRIRREPAWMGDYVIGEGLFEEEEMMHQLVMFQTSLLN</sequence>
<dbReference type="Proteomes" id="UP001234297">
    <property type="component" value="Chromosome 3"/>
</dbReference>
<name>A0ACC2LMB8_PERAE</name>
<protein>
    <submittedName>
        <fullName evidence="1">Uncharacterized protein</fullName>
    </submittedName>
</protein>
<reference evidence="1 2" key="1">
    <citation type="journal article" date="2022" name="Hortic Res">
        <title>A haplotype resolved chromosomal level avocado genome allows analysis of novel avocado genes.</title>
        <authorList>
            <person name="Nath O."/>
            <person name="Fletcher S.J."/>
            <person name="Hayward A."/>
            <person name="Shaw L.M."/>
            <person name="Masouleh A.K."/>
            <person name="Furtado A."/>
            <person name="Henry R.J."/>
            <person name="Mitter N."/>
        </authorList>
    </citation>
    <scope>NUCLEOTIDE SEQUENCE [LARGE SCALE GENOMIC DNA]</scope>
    <source>
        <strain evidence="2">cv. Hass</strain>
    </source>
</reference>